<dbReference type="KEGG" id="aqu:109580673"/>
<name>A0A1X7VB67_AMPQE</name>
<dbReference type="PANTHER" id="PTHR11232">
    <property type="entry name" value="PHOSPHOTYROSINE INTERACTION DOMAIN-CONTAINING FAMILY MEMBER"/>
    <property type="match status" value="1"/>
</dbReference>
<accession>A0A1X7VB67</accession>
<feature type="region of interest" description="Disordered" evidence="1">
    <location>
        <begin position="208"/>
        <end position="243"/>
    </location>
</feature>
<gene>
    <name evidence="3" type="primary">109580673</name>
</gene>
<sequence length="333" mass="37870">MARKQQMAVIRDTWQAMQDPDADPAQQRGGPAKKKNWIHDNNTLLYGTVQYKGKFLGVLEVEDMDDSKGTVARVVRELKKTSSKLPEVEISISIRALIITEIKSKMHICKLKLQKIAYCSDDCEGGGHKFFSFISRKIDTKKADQKVTMQCYCIETQNIAHKITQTVGQAFQLAYERFQEAKVASESFVVEMKKVKAKKIKKNYGKELAELHHNPATTEEDDEERDTFPEASHPRMSRRASKDITQQWEQLNETLKLVYDVKLPLPNSDTDFDEAFESIQSEIDEWSQARSPYQSELEVHDALKQLDSVLGGSESSTQLNSDSQTLLEEGTSL</sequence>
<dbReference type="PANTHER" id="PTHR11232:SF77">
    <property type="entry name" value="GULP PTB DOMAIN CONTAINING ENGULFMENT ADAPTOR 1"/>
    <property type="match status" value="1"/>
</dbReference>
<reference evidence="4" key="1">
    <citation type="journal article" date="2010" name="Nature">
        <title>The Amphimedon queenslandica genome and the evolution of animal complexity.</title>
        <authorList>
            <person name="Srivastava M."/>
            <person name="Simakov O."/>
            <person name="Chapman J."/>
            <person name="Fahey B."/>
            <person name="Gauthier M.E."/>
            <person name="Mitros T."/>
            <person name="Richards G.S."/>
            <person name="Conaco C."/>
            <person name="Dacre M."/>
            <person name="Hellsten U."/>
            <person name="Larroux C."/>
            <person name="Putnam N.H."/>
            <person name="Stanke M."/>
            <person name="Adamska M."/>
            <person name="Darling A."/>
            <person name="Degnan S.M."/>
            <person name="Oakley T.H."/>
            <person name="Plachetzki D.C."/>
            <person name="Zhai Y."/>
            <person name="Adamski M."/>
            <person name="Calcino A."/>
            <person name="Cummins S.F."/>
            <person name="Goodstein D.M."/>
            <person name="Harris C."/>
            <person name="Jackson D.J."/>
            <person name="Leys S.P."/>
            <person name="Shu S."/>
            <person name="Woodcroft B.J."/>
            <person name="Vervoort M."/>
            <person name="Kosik K.S."/>
            <person name="Manning G."/>
            <person name="Degnan B.M."/>
            <person name="Rokhsar D.S."/>
        </authorList>
    </citation>
    <scope>NUCLEOTIDE SEQUENCE [LARGE SCALE GENOMIC DNA]</scope>
</reference>
<dbReference type="AlphaFoldDB" id="A0A1X7VB67"/>
<dbReference type="InParanoid" id="A0A1X7VB67"/>
<evidence type="ECO:0000313" key="4">
    <source>
        <dbReference type="Proteomes" id="UP000007879"/>
    </source>
</evidence>
<feature type="region of interest" description="Disordered" evidence="1">
    <location>
        <begin position="311"/>
        <end position="333"/>
    </location>
</feature>
<dbReference type="PROSITE" id="PS01179">
    <property type="entry name" value="PID"/>
    <property type="match status" value="1"/>
</dbReference>
<evidence type="ECO:0000259" key="2">
    <source>
        <dbReference type="PROSITE" id="PS01179"/>
    </source>
</evidence>
<dbReference type="InterPro" id="IPR006020">
    <property type="entry name" value="PTB/PI_dom"/>
</dbReference>
<dbReference type="OrthoDB" id="10057585at2759"/>
<feature type="compositionally biased region" description="Polar residues" evidence="1">
    <location>
        <begin position="313"/>
        <end position="333"/>
    </location>
</feature>
<dbReference type="InterPro" id="IPR011993">
    <property type="entry name" value="PH-like_dom_sf"/>
</dbReference>
<dbReference type="InterPro" id="IPR051133">
    <property type="entry name" value="Adapter_Engulfment-Domain"/>
</dbReference>
<proteinExistence type="predicted"/>
<feature type="region of interest" description="Disordered" evidence="1">
    <location>
        <begin position="13"/>
        <end position="34"/>
    </location>
</feature>
<keyword evidence="4" id="KW-1185">Reference proteome</keyword>
<dbReference type="eggNOG" id="KOG3536">
    <property type="taxonomic scope" value="Eukaryota"/>
</dbReference>
<protein>
    <recommendedName>
        <fullName evidence="2">PID domain-containing protein</fullName>
    </recommendedName>
</protein>
<dbReference type="Proteomes" id="UP000007879">
    <property type="component" value="Unassembled WGS sequence"/>
</dbReference>
<reference evidence="3" key="2">
    <citation type="submission" date="2017-05" db="UniProtKB">
        <authorList>
            <consortium name="EnsemblMetazoa"/>
        </authorList>
    </citation>
    <scope>IDENTIFICATION</scope>
</reference>
<evidence type="ECO:0000313" key="3">
    <source>
        <dbReference type="EnsemblMetazoa" id="Aqu2.1.37545_001"/>
    </source>
</evidence>
<dbReference type="Gene3D" id="2.30.29.30">
    <property type="entry name" value="Pleckstrin-homology domain (PH domain)/Phosphotyrosine-binding domain (PTB)"/>
    <property type="match status" value="1"/>
</dbReference>
<organism evidence="3">
    <name type="scientific">Amphimedon queenslandica</name>
    <name type="common">Sponge</name>
    <dbReference type="NCBI Taxonomy" id="400682"/>
    <lineage>
        <taxon>Eukaryota</taxon>
        <taxon>Metazoa</taxon>
        <taxon>Porifera</taxon>
        <taxon>Demospongiae</taxon>
        <taxon>Heteroscleromorpha</taxon>
        <taxon>Haplosclerida</taxon>
        <taxon>Niphatidae</taxon>
        <taxon>Amphimedon</taxon>
    </lineage>
</organism>
<dbReference type="SMART" id="SM00462">
    <property type="entry name" value="PTB"/>
    <property type="match status" value="1"/>
</dbReference>
<dbReference type="EnsemblMetazoa" id="Aqu2.1.37545_001">
    <property type="protein sequence ID" value="Aqu2.1.37545_001"/>
    <property type="gene ID" value="Aqu2.1.37545"/>
</dbReference>
<evidence type="ECO:0000256" key="1">
    <source>
        <dbReference type="SAM" id="MobiDB-lite"/>
    </source>
</evidence>
<dbReference type="STRING" id="400682.A0A1X7VB67"/>
<dbReference type="SUPFAM" id="SSF50729">
    <property type="entry name" value="PH domain-like"/>
    <property type="match status" value="1"/>
</dbReference>
<dbReference type="EnsemblMetazoa" id="XM_019994108.1">
    <property type="protein sequence ID" value="XP_019849667.1"/>
    <property type="gene ID" value="LOC109580673"/>
</dbReference>
<dbReference type="Pfam" id="PF00640">
    <property type="entry name" value="PID"/>
    <property type="match status" value="1"/>
</dbReference>
<feature type="domain" description="PID" evidence="2">
    <location>
        <begin position="49"/>
        <end position="186"/>
    </location>
</feature>